<dbReference type="Proteomes" id="UP000241890">
    <property type="component" value="Unassembled WGS sequence"/>
</dbReference>
<evidence type="ECO:0000313" key="3">
    <source>
        <dbReference type="EMBL" id="GBG28911.1"/>
    </source>
</evidence>
<dbReference type="SMART" id="SM00165">
    <property type="entry name" value="UBA"/>
    <property type="match status" value="1"/>
</dbReference>
<organism evidence="3 4">
    <name type="scientific">Hondaea fermentalgiana</name>
    <dbReference type="NCBI Taxonomy" id="2315210"/>
    <lineage>
        <taxon>Eukaryota</taxon>
        <taxon>Sar</taxon>
        <taxon>Stramenopiles</taxon>
        <taxon>Bigyra</taxon>
        <taxon>Labyrinthulomycetes</taxon>
        <taxon>Thraustochytrida</taxon>
        <taxon>Thraustochytriidae</taxon>
        <taxon>Hondaea</taxon>
    </lineage>
</organism>
<dbReference type="InterPro" id="IPR036339">
    <property type="entry name" value="PUB-like_dom_sf"/>
</dbReference>
<dbReference type="Gene3D" id="1.20.58.2190">
    <property type="match status" value="1"/>
</dbReference>
<dbReference type="InterPro" id="IPR015940">
    <property type="entry name" value="UBA"/>
</dbReference>
<dbReference type="InterPro" id="IPR009060">
    <property type="entry name" value="UBA-like_sf"/>
</dbReference>
<protein>
    <recommendedName>
        <fullName evidence="2">UBA domain-containing protein</fullName>
    </recommendedName>
</protein>
<dbReference type="OrthoDB" id="205028at2759"/>
<feature type="domain" description="UBA" evidence="2">
    <location>
        <begin position="21"/>
        <end position="62"/>
    </location>
</feature>
<name>A0A2R5GKV7_9STRA</name>
<gene>
    <name evidence="3" type="ORF">FCC1311_051322</name>
</gene>
<dbReference type="Gene3D" id="1.10.8.10">
    <property type="entry name" value="DNA helicase RuvA subunit, C-terminal domain"/>
    <property type="match status" value="1"/>
</dbReference>
<reference evidence="3 4" key="1">
    <citation type="submission" date="2017-12" db="EMBL/GenBank/DDBJ databases">
        <title>Sequencing, de novo assembly and annotation of complete genome of a new Thraustochytrid species, strain FCC1311.</title>
        <authorList>
            <person name="Sedici K."/>
            <person name="Godart F."/>
            <person name="Aiese Cigliano R."/>
            <person name="Sanseverino W."/>
            <person name="Barakat M."/>
            <person name="Ortet P."/>
            <person name="Marechal E."/>
            <person name="Cagnac O."/>
            <person name="Amato A."/>
        </authorList>
    </citation>
    <scope>NUCLEOTIDE SEQUENCE [LARGE SCALE GENOMIC DNA]</scope>
</reference>
<evidence type="ECO:0000259" key="2">
    <source>
        <dbReference type="PROSITE" id="PS50030"/>
    </source>
</evidence>
<evidence type="ECO:0000313" key="4">
    <source>
        <dbReference type="Proteomes" id="UP000241890"/>
    </source>
</evidence>
<dbReference type="CDD" id="cd09212">
    <property type="entry name" value="PUB"/>
    <property type="match status" value="1"/>
</dbReference>
<sequence>MMNALWKRLSGSEHGDLRVASASEQAKVDRLVQMGFEASPALSALRESDGNVDAAVAVLLAAPSSSSETERSSPAPPPAAPSAREVRAAAAEARQARHAARNPLNQIRTAMGRARSGSGRQEHNAPAARPTSPRSFETRLEVICGELANFPRAVDQLVYMIKTIIENPGVRKYREVKLTNRRFAATVGTAGNAGIDLLKLVGFVQTGDWLVLRGAEDPARLWLAKGALENTQNSSMYTMAQDRAAFMEAIEDSRNSANAEEAERRLEYVSSVPVEPEVGIAGTTRVRVYFGENVVERRFNADDVVKGIIMWLGAEHSSLIPRKLESGAWELVNATLYPPHVMELDTLYDKTLQSAGLWPGAELRVQAAGTLEAERREKERAAE</sequence>
<evidence type="ECO:0000256" key="1">
    <source>
        <dbReference type="SAM" id="MobiDB-lite"/>
    </source>
</evidence>
<dbReference type="PROSITE" id="PS50030">
    <property type="entry name" value="UBA"/>
    <property type="match status" value="1"/>
</dbReference>
<dbReference type="AlphaFoldDB" id="A0A2R5GKV7"/>
<dbReference type="InParanoid" id="A0A2R5GKV7"/>
<feature type="region of interest" description="Disordered" evidence="1">
    <location>
        <begin position="63"/>
        <end position="133"/>
    </location>
</feature>
<comment type="caution">
    <text evidence="3">The sequence shown here is derived from an EMBL/GenBank/DDBJ whole genome shotgun (WGS) entry which is preliminary data.</text>
</comment>
<dbReference type="Pfam" id="PF00627">
    <property type="entry name" value="UBA"/>
    <property type="match status" value="1"/>
</dbReference>
<keyword evidence="4" id="KW-1185">Reference proteome</keyword>
<accession>A0A2R5GKV7</accession>
<dbReference type="SUPFAM" id="SSF143503">
    <property type="entry name" value="PUG domain-like"/>
    <property type="match status" value="1"/>
</dbReference>
<dbReference type="EMBL" id="BEYU01000050">
    <property type="protein sequence ID" value="GBG28911.1"/>
    <property type="molecule type" value="Genomic_DNA"/>
</dbReference>
<proteinExistence type="predicted"/>
<dbReference type="SUPFAM" id="SSF46934">
    <property type="entry name" value="UBA-like"/>
    <property type="match status" value="1"/>
</dbReference>